<proteinExistence type="predicted"/>
<evidence type="ECO:0000313" key="1">
    <source>
        <dbReference type="EMBL" id="MEQ2212458.1"/>
    </source>
</evidence>
<dbReference type="EMBL" id="JAHRIN010059806">
    <property type="protein sequence ID" value="MEQ2212458.1"/>
    <property type="molecule type" value="Genomic_DNA"/>
</dbReference>
<organism evidence="1 2">
    <name type="scientific">Xenoophorus captivus</name>
    <dbReference type="NCBI Taxonomy" id="1517983"/>
    <lineage>
        <taxon>Eukaryota</taxon>
        <taxon>Metazoa</taxon>
        <taxon>Chordata</taxon>
        <taxon>Craniata</taxon>
        <taxon>Vertebrata</taxon>
        <taxon>Euteleostomi</taxon>
        <taxon>Actinopterygii</taxon>
        <taxon>Neopterygii</taxon>
        <taxon>Teleostei</taxon>
        <taxon>Neoteleostei</taxon>
        <taxon>Acanthomorphata</taxon>
        <taxon>Ovalentaria</taxon>
        <taxon>Atherinomorphae</taxon>
        <taxon>Cyprinodontiformes</taxon>
        <taxon>Goodeidae</taxon>
        <taxon>Xenoophorus</taxon>
    </lineage>
</organism>
<feature type="non-terminal residue" evidence="1">
    <location>
        <position position="1"/>
    </location>
</feature>
<reference evidence="1 2" key="1">
    <citation type="submission" date="2021-06" db="EMBL/GenBank/DDBJ databases">
        <authorList>
            <person name="Palmer J.M."/>
        </authorList>
    </citation>
    <scope>NUCLEOTIDE SEQUENCE [LARGE SCALE GENOMIC DNA]</scope>
    <source>
        <strain evidence="1 2">XC_2019</strain>
        <tissue evidence="1">Muscle</tissue>
    </source>
</reference>
<keyword evidence="2" id="KW-1185">Reference proteome</keyword>
<comment type="caution">
    <text evidence="1">The sequence shown here is derived from an EMBL/GenBank/DDBJ whole genome shotgun (WGS) entry which is preliminary data.</text>
</comment>
<dbReference type="Proteomes" id="UP001434883">
    <property type="component" value="Unassembled WGS sequence"/>
</dbReference>
<gene>
    <name evidence="1" type="ORF">XENOCAPTIV_030978</name>
</gene>
<protein>
    <submittedName>
        <fullName evidence="1">Uncharacterized protein</fullName>
    </submittedName>
</protein>
<accession>A0ABV0RY33</accession>
<name>A0ABV0RY33_9TELE</name>
<sequence length="70" mass="7875">LEMKPDPSSSLWVHPTITSLNMSLQRCSPTPQRCLPARTDRPFKSAHCSPCTLCRLQAQRKSSCTDRSET</sequence>
<evidence type="ECO:0000313" key="2">
    <source>
        <dbReference type="Proteomes" id="UP001434883"/>
    </source>
</evidence>